<proteinExistence type="predicted"/>
<keyword evidence="1" id="KW-0175">Coiled coil</keyword>
<dbReference type="PROSITE" id="PS50943">
    <property type="entry name" value="HTH_CROC1"/>
    <property type="match status" value="1"/>
</dbReference>
<sequence length="140" mass="15998">MKEKEQKPHLGRNLQRAREMLGLKQATFAGVLGKSQQSVSKWEQQETIPDEFLETLAAGLGVTAAFIRNFEEQKAIRHFQRSFLTPDADTDHHPMDKVAELFKLLVQAEKEKMELLTNTQKAIQDLADLVQEVKRQLPTT</sequence>
<keyword evidence="4" id="KW-1185">Reference proteome</keyword>
<evidence type="ECO:0000313" key="4">
    <source>
        <dbReference type="Proteomes" id="UP000321926"/>
    </source>
</evidence>
<dbReference type="AlphaFoldDB" id="A0A5C8K6U5"/>
<dbReference type="CDD" id="cd00093">
    <property type="entry name" value="HTH_XRE"/>
    <property type="match status" value="1"/>
</dbReference>
<comment type="caution">
    <text evidence="3">The sequence shown here is derived from an EMBL/GenBank/DDBJ whole genome shotgun (WGS) entry which is preliminary data.</text>
</comment>
<dbReference type="OrthoDB" id="674774at2"/>
<protein>
    <submittedName>
        <fullName evidence="3">Helix-turn-helix transcriptional regulator</fullName>
    </submittedName>
</protein>
<dbReference type="RefSeq" id="WP_147922105.1">
    <property type="nucleotide sequence ID" value="NZ_VRTY01000043.1"/>
</dbReference>
<feature type="domain" description="HTH cro/C1-type" evidence="2">
    <location>
        <begin position="14"/>
        <end position="67"/>
    </location>
</feature>
<evidence type="ECO:0000259" key="2">
    <source>
        <dbReference type="PROSITE" id="PS50943"/>
    </source>
</evidence>
<evidence type="ECO:0000256" key="1">
    <source>
        <dbReference type="SAM" id="Coils"/>
    </source>
</evidence>
<dbReference type="Pfam" id="PF01381">
    <property type="entry name" value="HTH_3"/>
    <property type="match status" value="1"/>
</dbReference>
<organism evidence="3 4">
    <name type="scientific">Pontibacter qinzhouensis</name>
    <dbReference type="NCBI Taxonomy" id="2603253"/>
    <lineage>
        <taxon>Bacteria</taxon>
        <taxon>Pseudomonadati</taxon>
        <taxon>Bacteroidota</taxon>
        <taxon>Cytophagia</taxon>
        <taxon>Cytophagales</taxon>
        <taxon>Hymenobacteraceae</taxon>
        <taxon>Pontibacter</taxon>
    </lineage>
</organism>
<gene>
    <name evidence="3" type="ORF">FVR03_12595</name>
</gene>
<feature type="coiled-coil region" evidence="1">
    <location>
        <begin position="98"/>
        <end position="136"/>
    </location>
</feature>
<dbReference type="SMART" id="SM00530">
    <property type="entry name" value="HTH_XRE"/>
    <property type="match status" value="1"/>
</dbReference>
<dbReference type="Proteomes" id="UP000321926">
    <property type="component" value="Unassembled WGS sequence"/>
</dbReference>
<evidence type="ECO:0000313" key="3">
    <source>
        <dbReference type="EMBL" id="TXK45369.1"/>
    </source>
</evidence>
<dbReference type="InterPro" id="IPR001387">
    <property type="entry name" value="Cro/C1-type_HTH"/>
</dbReference>
<dbReference type="EMBL" id="VRTY01000043">
    <property type="protein sequence ID" value="TXK45369.1"/>
    <property type="molecule type" value="Genomic_DNA"/>
</dbReference>
<reference evidence="3 4" key="1">
    <citation type="submission" date="2019-08" db="EMBL/GenBank/DDBJ databases">
        <authorList>
            <person name="Shi S."/>
        </authorList>
    </citation>
    <scope>NUCLEOTIDE SEQUENCE [LARGE SCALE GENOMIC DNA]</scope>
    <source>
        <strain evidence="3 4">GY10130</strain>
    </source>
</reference>
<dbReference type="InterPro" id="IPR010982">
    <property type="entry name" value="Lambda_DNA-bd_dom_sf"/>
</dbReference>
<name>A0A5C8K6U5_9BACT</name>
<dbReference type="Gene3D" id="1.10.260.40">
    <property type="entry name" value="lambda repressor-like DNA-binding domains"/>
    <property type="match status" value="1"/>
</dbReference>
<dbReference type="GO" id="GO:0003677">
    <property type="term" value="F:DNA binding"/>
    <property type="evidence" value="ECO:0007669"/>
    <property type="project" value="InterPro"/>
</dbReference>
<dbReference type="SUPFAM" id="SSF47413">
    <property type="entry name" value="lambda repressor-like DNA-binding domains"/>
    <property type="match status" value="1"/>
</dbReference>
<accession>A0A5C8K6U5</accession>